<dbReference type="SMART" id="SM00903">
    <property type="entry name" value="Flavin_Reduct"/>
    <property type="match status" value="1"/>
</dbReference>
<dbReference type="OrthoDB" id="5293996at2"/>
<evidence type="ECO:0000256" key="2">
    <source>
        <dbReference type="ARBA" id="ARBA00022630"/>
    </source>
</evidence>
<dbReference type="GO" id="GO:0016646">
    <property type="term" value="F:oxidoreductase activity, acting on the CH-NH group of donors, NAD or NADP as acceptor"/>
    <property type="evidence" value="ECO:0007669"/>
    <property type="project" value="UniProtKB-ARBA"/>
</dbReference>
<dbReference type="Proteomes" id="UP000237662">
    <property type="component" value="Unassembled WGS sequence"/>
</dbReference>
<comment type="similarity">
    <text evidence="4">Belongs to the flavoredoxin family.</text>
</comment>
<protein>
    <submittedName>
        <fullName evidence="6">Flavin reductase (DIM6/NTAB) family NADH-FMN oxidoreductase RutF</fullName>
    </submittedName>
</protein>
<dbReference type="Gene3D" id="2.30.110.10">
    <property type="entry name" value="Electron Transport, Fmn-binding Protein, Chain A"/>
    <property type="match status" value="1"/>
</dbReference>
<sequence length="206" mass="22868">MQLTLEDLQARPAAYRRDLINTLPGPRGVHLIGTKGYKGTENLAVFSSVVHVGASPPLLGFIMRPLTVPRHTYHHIKANQWFTLNTLHPDILEAAHQTSANYAIKDSEFAATGLTPQYSDRCKAPYVKESRVKIGLTLEEEHHIGGNGTLFLIGRVQEIFVPDEAVAESGHVDHQLLRTLTVAGLDTYQRTTDPVRLSYARPGNKR</sequence>
<dbReference type="GO" id="GO:0010181">
    <property type="term" value="F:FMN binding"/>
    <property type="evidence" value="ECO:0007669"/>
    <property type="project" value="InterPro"/>
</dbReference>
<evidence type="ECO:0000313" key="6">
    <source>
        <dbReference type="EMBL" id="PPK87269.1"/>
    </source>
</evidence>
<gene>
    <name evidence="6" type="ORF">CLV84_0207</name>
</gene>
<evidence type="ECO:0000256" key="1">
    <source>
        <dbReference type="ARBA" id="ARBA00001917"/>
    </source>
</evidence>
<evidence type="ECO:0000256" key="4">
    <source>
        <dbReference type="ARBA" id="ARBA00038054"/>
    </source>
</evidence>
<accession>A0A2S6I738</accession>
<comment type="cofactor">
    <cofactor evidence="1">
        <name>FMN</name>
        <dbReference type="ChEBI" id="CHEBI:58210"/>
    </cofactor>
</comment>
<dbReference type="InterPro" id="IPR002563">
    <property type="entry name" value="Flavin_Rdtase-like_dom"/>
</dbReference>
<evidence type="ECO:0000256" key="3">
    <source>
        <dbReference type="ARBA" id="ARBA00022643"/>
    </source>
</evidence>
<dbReference type="RefSeq" id="WP_104417884.1">
    <property type="nucleotide sequence ID" value="NZ_PTJC01000005.1"/>
</dbReference>
<comment type="caution">
    <text evidence="6">The sequence shown here is derived from an EMBL/GenBank/DDBJ whole genome shotgun (WGS) entry which is preliminary data.</text>
</comment>
<dbReference type="Pfam" id="PF01613">
    <property type="entry name" value="Flavin_Reduct"/>
    <property type="match status" value="1"/>
</dbReference>
<keyword evidence="2" id="KW-0285">Flavoprotein</keyword>
<name>A0A2S6I738_9BACT</name>
<organism evidence="6 7">
    <name type="scientific">Neolewinella xylanilytica</name>
    <dbReference type="NCBI Taxonomy" id="1514080"/>
    <lineage>
        <taxon>Bacteria</taxon>
        <taxon>Pseudomonadati</taxon>
        <taxon>Bacteroidota</taxon>
        <taxon>Saprospiria</taxon>
        <taxon>Saprospirales</taxon>
        <taxon>Lewinellaceae</taxon>
        <taxon>Neolewinella</taxon>
    </lineage>
</organism>
<keyword evidence="3" id="KW-0288">FMN</keyword>
<evidence type="ECO:0000259" key="5">
    <source>
        <dbReference type="SMART" id="SM00903"/>
    </source>
</evidence>
<dbReference type="PANTHER" id="PTHR33798:SF5">
    <property type="entry name" value="FLAVIN REDUCTASE LIKE DOMAIN-CONTAINING PROTEIN"/>
    <property type="match status" value="1"/>
</dbReference>
<keyword evidence="7" id="KW-1185">Reference proteome</keyword>
<dbReference type="SUPFAM" id="SSF50475">
    <property type="entry name" value="FMN-binding split barrel"/>
    <property type="match status" value="1"/>
</dbReference>
<feature type="domain" description="Flavin reductase like" evidence="5">
    <location>
        <begin position="23"/>
        <end position="175"/>
    </location>
</feature>
<dbReference type="PANTHER" id="PTHR33798">
    <property type="entry name" value="FLAVOPROTEIN OXYGENASE"/>
    <property type="match status" value="1"/>
</dbReference>
<proteinExistence type="inferred from homology"/>
<dbReference type="AlphaFoldDB" id="A0A2S6I738"/>
<dbReference type="InterPro" id="IPR012349">
    <property type="entry name" value="Split_barrel_FMN-bd"/>
</dbReference>
<dbReference type="EMBL" id="PTJC01000005">
    <property type="protein sequence ID" value="PPK87269.1"/>
    <property type="molecule type" value="Genomic_DNA"/>
</dbReference>
<reference evidence="6 7" key="1">
    <citation type="submission" date="2018-02" db="EMBL/GenBank/DDBJ databases">
        <title>Genomic Encyclopedia of Archaeal and Bacterial Type Strains, Phase II (KMG-II): from individual species to whole genera.</title>
        <authorList>
            <person name="Goeker M."/>
        </authorList>
    </citation>
    <scope>NUCLEOTIDE SEQUENCE [LARGE SCALE GENOMIC DNA]</scope>
    <source>
        <strain evidence="6 7">DSM 29526</strain>
    </source>
</reference>
<evidence type="ECO:0000313" key="7">
    <source>
        <dbReference type="Proteomes" id="UP000237662"/>
    </source>
</evidence>